<dbReference type="Pfam" id="PF02541">
    <property type="entry name" value="Ppx-GppA"/>
    <property type="match status" value="1"/>
</dbReference>
<organism evidence="3 4">
    <name type="scientific">Dictyobacter vulcani</name>
    <dbReference type="NCBI Taxonomy" id="2607529"/>
    <lineage>
        <taxon>Bacteria</taxon>
        <taxon>Bacillati</taxon>
        <taxon>Chloroflexota</taxon>
        <taxon>Ktedonobacteria</taxon>
        <taxon>Ktedonobacterales</taxon>
        <taxon>Dictyobacteraceae</taxon>
        <taxon>Dictyobacter</taxon>
    </lineage>
</organism>
<dbReference type="Pfam" id="PF05235">
    <property type="entry name" value="CHAD"/>
    <property type="match status" value="1"/>
</dbReference>
<dbReference type="InterPro" id="IPR007899">
    <property type="entry name" value="CHAD_dom"/>
</dbReference>
<evidence type="ECO:0000313" key="4">
    <source>
        <dbReference type="Proteomes" id="UP000326912"/>
    </source>
</evidence>
<name>A0A5J4KGT3_9CHLR</name>
<dbReference type="Gene3D" id="3.30.420.150">
    <property type="entry name" value="Exopolyphosphatase. Domain 2"/>
    <property type="match status" value="1"/>
</dbReference>
<comment type="caution">
    <text evidence="3">The sequence shown here is derived from an EMBL/GenBank/DDBJ whole genome shotgun (WGS) entry which is preliminary data.</text>
</comment>
<feature type="domain" description="Ppx/GppA phosphatase N-terminal" evidence="1">
    <location>
        <begin position="16"/>
        <end position="84"/>
    </location>
</feature>
<keyword evidence="4" id="KW-1185">Reference proteome</keyword>
<dbReference type="InterPro" id="IPR043129">
    <property type="entry name" value="ATPase_NBD"/>
</dbReference>
<dbReference type="InterPro" id="IPR038186">
    <property type="entry name" value="CHAD_dom_sf"/>
</dbReference>
<evidence type="ECO:0000259" key="1">
    <source>
        <dbReference type="Pfam" id="PF02541"/>
    </source>
</evidence>
<protein>
    <recommendedName>
        <fullName evidence="5">CHAD domain-containing protein</fullName>
    </recommendedName>
</protein>
<proteinExistence type="predicted"/>
<dbReference type="SUPFAM" id="SSF53067">
    <property type="entry name" value="Actin-like ATPase domain"/>
    <property type="match status" value="1"/>
</dbReference>
<dbReference type="Proteomes" id="UP000326912">
    <property type="component" value="Unassembled WGS sequence"/>
</dbReference>
<dbReference type="PANTHER" id="PTHR39339">
    <property type="entry name" value="SLR1444 PROTEIN"/>
    <property type="match status" value="1"/>
</dbReference>
<reference evidence="3 4" key="1">
    <citation type="submission" date="2019-10" db="EMBL/GenBank/DDBJ databases">
        <title>Dictyobacter vulcani sp. nov., within the class Ktedonobacteria, isolated from soil of volcanic Mt. Zao.</title>
        <authorList>
            <person name="Zheng Y."/>
            <person name="Wang C.M."/>
            <person name="Sakai Y."/>
            <person name="Abe K."/>
            <person name="Yokota A."/>
            <person name="Yabe S."/>
        </authorList>
    </citation>
    <scope>NUCLEOTIDE SEQUENCE [LARGE SCALE GENOMIC DNA]</scope>
    <source>
        <strain evidence="3 4">W12</strain>
    </source>
</reference>
<evidence type="ECO:0000259" key="2">
    <source>
        <dbReference type="Pfam" id="PF05235"/>
    </source>
</evidence>
<sequence length="270" mass="30958">MLLLAQRAFGLDAERTTLTHDDLLRCQGILWALPAEEIAERYQLDTKRARIITAGALILSALLETFKLKELHISSFGIREGLALAYARNGEQWLQHAEQQARQGEEASQQLIKDNIASSDTMIAQESFGEAGRRMFQERADTMFSWREAVLRHDDIEAVHKMRVASRRLRAVMDAYQSVCEPKRFKTAYQQVKNIADILGLARDTDVMIENIRQQGEQSSSAEQAACNWLVEQLDNYRQQHQRQLEKYLRQLDDKAFLQDLHACLPEGKA</sequence>
<feature type="domain" description="CHAD" evidence="2">
    <location>
        <begin position="135"/>
        <end position="265"/>
    </location>
</feature>
<dbReference type="EMBL" id="BKZW01000001">
    <property type="protein sequence ID" value="GER86933.1"/>
    <property type="molecule type" value="Genomic_DNA"/>
</dbReference>
<accession>A0A5J4KGT3</accession>
<evidence type="ECO:0000313" key="3">
    <source>
        <dbReference type="EMBL" id="GER86933.1"/>
    </source>
</evidence>
<dbReference type="AlphaFoldDB" id="A0A5J4KGT3"/>
<gene>
    <name evidence="3" type="ORF">KDW_10950</name>
</gene>
<dbReference type="InterPro" id="IPR003695">
    <property type="entry name" value="Ppx_GppA_N"/>
</dbReference>
<dbReference type="PANTHER" id="PTHR39339:SF1">
    <property type="entry name" value="CHAD DOMAIN-CONTAINING PROTEIN"/>
    <property type="match status" value="1"/>
</dbReference>
<dbReference type="Gene3D" id="1.40.20.10">
    <property type="entry name" value="CHAD domain"/>
    <property type="match status" value="1"/>
</dbReference>
<evidence type="ECO:0008006" key="5">
    <source>
        <dbReference type="Google" id="ProtNLM"/>
    </source>
</evidence>
<dbReference type="RefSeq" id="WP_151754986.1">
    <property type="nucleotide sequence ID" value="NZ_BKZW01000001.1"/>
</dbReference>